<sequence>MEDIEYLDEYKDLVLPVSGMKIGDVRGSSAAAPASSSGAPRRRRISSDSSNSSSIDADIFQKLFHGKIIDDELFNESDVKPKGRHQLTSSSSDDSNDALDALFNTRRSQKPKPHKRRERYESFDSGDDLGETLMRNSHRPTVLSKPSTSQAGAGFGSHHLGRSTGAASTSKSHSGGASSSKSAASSSKLGAKGSSSLGKLSDSVNGSGSGQHKAVTIIKATKTDLRPPKHEPKTDPLNLMDFYGESDSDSSYEFESDFYGDRDSEDEDAEPVIDISTDTSRTTSVADTVTPVVSDDEGLEQLSGPSELNKLKEREPILSCVNERLLSYLNNLSCAEAPPIYKKQNSARKPRSNEKKPSSSTEQVKHAIEQPAASGKEETEIKKEPEPTTSAPNSSSANRKVYDIDDSLTLETLERMSLDLAEQIMEIDVERSYEFEKRSGSKPRSRSKSKQLAADPSSNLNQSHVRKLSYSSEQLDNWESERQQLRRAKSDSTFSKRKRGKGQKRRKNRAATTEEKVEVVVPQTGETPIVKKKRGRPRKNPPKEPESTVSVSEEKNELEEVEEPNATIDTMDGEGPKDTAQEVTEEEVPNDDAIEHELDNAKEFTELQKDINMTVSEQPTDLKSTRDEDVEPDMQSEESTESGQHPTQSTGAEPLDGVSTNESDPSQTVTEDAPRIKDTESMAISEAPAEEIGAQEGSSDAQSGDNVRELSKNENSSKNCIDEEMTVVLGDAMDVSANLEVGEVTEDMQEVSDSQLAEDIKLAEEILAAEVGKGVEVTEATGASVQGQQDPVTEIVKELELETISEVVEKSEDPTALAEPSSTNEESPYEVHTPVPEENPLTDENPVVGEEPSALPDLIPKLETPTQSPAVTPKKSDDTASGESSVARRALRSDRPRSSPLLESTPVKEHDSRSKRPIRNDISQILEESSRRNSPRLGRSPAESQERSPGGKRGTPSKTTGEKATKKAKRADSTPALKNKTDQINTKKNPEDENILEDEKHTPSETETEKPEVAKIVKSRKSRSAQRPLASKSPIPKKPDEENTASDAKDSSEKAKDSEEVTKAEDVPEKELLTQSSESEKPEVRKTVKPRKSRSIQRPLATESPKPEKDNVGSDSQKAKDAEEVSKVEAVPGNDAQSSNKKVETPESLEGKPVKRSKSRKGQKAETKALSDQQPIGITSEGHEEKEATQPTPNVPDDGPLNENNVETKNMEDESARKMDAPKNKPGRKTPSLKLQSERAKNLSRSSNRDSDVASDKEEKVTGRLSRRDKTMLESSGTPKASALSKKKKKQKGDVAKEEAVEESESESKETNETLKGNLEDSNENNKDKLDSDTKTNASPDKTGHEPEKYVSNDPKMDDIQDCKVRSEDEGPSSAKESPSENTLHDKGDLGTDAAQVLDPNKEPESVEPALDSKETLSKKELKKPKKNPAGVFGKVRRRRKAVPVEPQGQDKGDTVPISTSIESDIPPTEQDPKWLFSNRKVPTKTYLKHDRKKTQSPFTTPSPKKQQTPAKETGAQDGHSKDIDAAQESNLQDTPKAPEELSEISPKTSQSTPQKSERPPTSTKTDPEDIAKSVEDTPSCRKLRILIKRTPNTKYQKARKSPIVRKTPTKSKRFKKILQRIEEVPVPKPEEQAEPPESPDVPPTATEMEEPPQTSLDIKPPDDTELENNSAERQSVSAALPKLEESKEDASETIERTTNDSEDEPKNKLPTEEEPIPTSEPTDASSSHTVNDVVEEKPSSDDPSPELKETEDVEAEPVEPTTEASESSAPEEISPLLSDAPTFPLNESITATETLPEKALEDDPGTETDPSEVTPAPALLPTESTVVTPDPESMEAGDAILDQESMETTDDTPVPESTETTGVTFESESEASTSSALKRSLRKREADPSLPDEAAKRKQQQLKEKSLAQRKQSMKIDRRRNQMEAEDRPAMKRNRVDTEEKEKFISYIGHDTILSSVKKTKSEPTKTPLSARKTAGTAGKKSLDKSHGSANPSGKKPLVQTLLGSSLTLRKPTQADATPSGRKSLGKLETSASEADEMTSLGSSVVVTKKSLPSSKKFESTKDDEASPGVRKVNISVSVVKSKEAPAESPPPTLVVTQTSPVVTKNSEALKTTRKSDVKSKDTSRSALGKPKPSQVDQLRAKASRKVDHEPSKKADPLALTPTKPPSQAGVAKKVEARKSIGGAETLLARKSLSAGEISRKSESRKSEGGTLPAKKSISQGELTKKTEARKSEGAPAKEQLLQKSASAGDAAQKVEAKKPEELEIETPTETLKNVEPEEVAVKTAPKGREATKKAQAERKAEMVALKQGPEAIAPSTSTDSLREDTVRATRSEKNALAARPRPLSAVRQAVHVTRATSSSRSLAATPSSEIEAPSLRGRRRGRGGRGRRMPAQKRKADEPVEAADAKRPKEMLPKAIQPENSKDLAFPVKITAASLEIPEAPIATQPAKPVQKEKKLCVKINRRAFNKWMEQQQGPQATSAEKGATSAVNQPTEDPAETTEVVTAAKSISEQPQEPASAIPELHTSSSTISSDPLQNEKAKEQLPAATVPPVLPSVPQQPNSQLTTPSAPIPAPVPAPQPTASAPDPKAPINPAPEKSVAKDTAQRKPPVPSKTMPLPVPIMEVKDEPEDTPAEPMDQDVAPMPEAVAAQPAVPSVPVPPIINGRQVISMGYPSAVPRVSIPAIPSASAASSANPNAIGQTKMFSFLYPNRYQQSYGKVGLDFCCPNLDGPMRAIDPTRLHAKAEVPVLEVPQFLVITTKFISKADKNIPHKVRAKLEMLGKDKELDTSVGMDTSILTDPETTQPVIPHPEGTPGTVAPPQIPPLNSQSLQNNLPPPGGSVSPTSEPAPLLASGQDTALDLLTKQLPKGTTLVKKFLPPGATMPSASTSSTAGSSSSATNASASQSPPALIQLPPICPTDKHRVELQSRVQMFDMVLQTLSRRAANLTLAERQRTIEEIVKTSTLMPIDVDVGTKLLENYVHYLNLATSTQTKLPTVRASEVVPMSNAPDVVEPMPVASLQRIGGKPSSAPAPTSPSEKKKATQKATTNVPLYDSEKNIIGFRKVTNFDSAPSSSPAATSRKGAGSSAASGSKTSTPKTMARKSSGGTAGQASTVKMVPAATATKTTNAGTKKTSLPGGTMVAINPPEPPAKAVKTTPARTGAQSKKPAGTPKAGAATGRTSNAKPSVLIINQLAHPEESILPDSNDTADPMETEIKGELEDPAEVVL</sequence>
<feature type="compositionally biased region" description="Basic and acidic residues" evidence="1">
    <location>
        <begin position="1342"/>
        <end position="1369"/>
    </location>
</feature>
<feature type="compositionally biased region" description="Polar residues" evidence="1">
    <location>
        <begin position="658"/>
        <end position="670"/>
    </location>
</feature>
<feature type="compositionally biased region" description="Basic and acidic residues" evidence="1">
    <location>
        <begin position="1141"/>
        <end position="1153"/>
    </location>
</feature>
<feature type="compositionally biased region" description="Basic and acidic residues" evidence="1">
    <location>
        <begin position="1324"/>
        <end position="1334"/>
    </location>
</feature>
<feature type="compositionally biased region" description="Basic and acidic residues" evidence="1">
    <location>
        <begin position="351"/>
        <end position="368"/>
    </location>
</feature>
<feature type="compositionally biased region" description="Basic residues" evidence="1">
    <location>
        <begin position="2378"/>
        <end position="2395"/>
    </location>
</feature>
<keyword evidence="3" id="KW-1185">Reference proteome</keyword>
<feature type="compositionally biased region" description="Polar residues" evidence="1">
    <location>
        <begin position="2471"/>
        <end position="2481"/>
    </location>
</feature>
<feature type="compositionally biased region" description="Polar residues" evidence="1">
    <location>
        <begin position="2825"/>
        <end position="2834"/>
    </location>
</feature>
<dbReference type="FunCoup" id="B3MEH0">
    <property type="interactions" value="143"/>
</dbReference>
<feature type="compositionally biased region" description="Basic and acidic residues" evidence="1">
    <location>
        <begin position="1735"/>
        <end position="1751"/>
    </location>
</feature>
<feature type="region of interest" description="Disordered" evidence="1">
    <location>
        <begin position="2307"/>
        <end position="2421"/>
    </location>
</feature>
<feature type="region of interest" description="Disordered" evidence="1">
    <location>
        <begin position="2795"/>
        <end position="2852"/>
    </location>
</feature>
<feature type="compositionally biased region" description="Low complexity" evidence="1">
    <location>
        <begin position="2355"/>
        <end position="2370"/>
    </location>
</feature>
<dbReference type="OMA" id="PIYKKQS"/>
<dbReference type="OrthoDB" id="8070501at2759"/>
<feature type="compositionally biased region" description="Basic and acidic residues" evidence="1">
    <location>
        <begin position="2199"/>
        <end position="2209"/>
    </location>
</feature>
<name>B3MEH0_DROAN</name>
<feature type="compositionally biased region" description="Basic and acidic residues" evidence="1">
    <location>
        <begin position="221"/>
        <end position="234"/>
    </location>
</feature>
<feature type="compositionally biased region" description="Basic and acidic residues" evidence="1">
    <location>
        <begin position="1566"/>
        <end position="1580"/>
    </location>
</feature>
<feature type="compositionally biased region" description="Polar residues" evidence="1">
    <location>
        <begin position="1496"/>
        <end position="1511"/>
    </location>
</feature>
<feature type="compositionally biased region" description="Basic and acidic residues" evidence="1">
    <location>
        <begin position="2396"/>
        <end position="2414"/>
    </location>
</feature>
<feature type="compositionally biased region" description="Basic and acidic residues" evidence="1">
    <location>
        <begin position="1037"/>
        <end position="1086"/>
    </location>
</feature>
<feature type="compositionally biased region" description="Basic and acidic residues" evidence="1">
    <location>
        <begin position="2224"/>
        <end position="2234"/>
    </location>
</feature>
<dbReference type="EMBL" id="CH902619">
    <property type="protein sequence ID" value="EDV37590.1"/>
    <property type="molecule type" value="Genomic_DNA"/>
</dbReference>
<feature type="compositionally biased region" description="Basic and acidic residues" evidence="1">
    <location>
        <begin position="479"/>
        <end position="490"/>
    </location>
</feature>
<reference evidence="2 3" key="1">
    <citation type="journal article" date="2007" name="Nature">
        <title>Evolution of genes and genomes on the Drosophila phylogeny.</title>
        <authorList>
            <consortium name="Drosophila 12 Genomes Consortium"/>
            <person name="Clark A.G."/>
            <person name="Eisen M.B."/>
            <person name="Smith D.R."/>
            <person name="Bergman C.M."/>
            <person name="Oliver B."/>
            <person name="Markow T.A."/>
            <person name="Kaufman T.C."/>
            <person name="Kellis M."/>
            <person name="Gelbart W."/>
            <person name="Iyer V.N."/>
            <person name="Pollard D.A."/>
            <person name="Sackton T.B."/>
            <person name="Larracuente A.M."/>
            <person name="Singh N.D."/>
            <person name="Abad J.P."/>
            <person name="Abt D.N."/>
            <person name="Adryan B."/>
            <person name="Aguade M."/>
            <person name="Akashi H."/>
            <person name="Anderson W.W."/>
            <person name="Aquadro C.F."/>
            <person name="Ardell D.H."/>
            <person name="Arguello R."/>
            <person name="Artieri C.G."/>
            <person name="Barbash D.A."/>
            <person name="Barker D."/>
            <person name="Barsanti P."/>
            <person name="Batterham P."/>
            <person name="Batzoglou S."/>
            <person name="Begun D."/>
            <person name="Bhutkar A."/>
            <person name="Blanco E."/>
            <person name="Bosak S.A."/>
            <person name="Bradley R.K."/>
            <person name="Brand A.D."/>
            <person name="Brent M.R."/>
            <person name="Brooks A.N."/>
            <person name="Brown R.H."/>
            <person name="Butlin R.K."/>
            <person name="Caggese C."/>
            <person name="Calvi B.R."/>
            <person name="Bernardo de Carvalho A."/>
            <person name="Caspi A."/>
            <person name="Castrezana S."/>
            <person name="Celniker S.E."/>
            <person name="Chang J.L."/>
            <person name="Chapple C."/>
            <person name="Chatterji S."/>
            <person name="Chinwalla A."/>
            <person name="Civetta A."/>
            <person name="Clifton S.W."/>
            <person name="Comeron J.M."/>
            <person name="Costello J.C."/>
            <person name="Coyne J.A."/>
            <person name="Daub J."/>
            <person name="David R.G."/>
            <person name="Delcher A.L."/>
            <person name="Delehaunty K."/>
            <person name="Do C.B."/>
            <person name="Ebling H."/>
            <person name="Edwards K."/>
            <person name="Eickbush T."/>
            <person name="Evans J.D."/>
            <person name="Filipski A."/>
            <person name="Findeiss S."/>
            <person name="Freyhult E."/>
            <person name="Fulton L."/>
            <person name="Fulton R."/>
            <person name="Garcia A.C."/>
            <person name="Gardiner A."/>
            <person name="Garfield D.A."/>
            <person name="Garvin B.E."/>
            <person name="Gibson G."/>
            <person name="Gilbert D."/>
            <person name="Gnerre S."/>
            <person name="Godfrey J."/>
            <person name="Good R."/>
            <person name="Gotea V."/>
            <person name="Gravely B."/>
            <person name="Greenberg A.J."/>
            <person name="Griffiths-Jones S."/>
            <person name="Gross S."/>
            <person name="Guigo R."/>
            <person name="Gustafson E.A."/>
            <person name="Haerty W."/>
            <person name="Hahn M.W."/>
            <person name="Halligan D.L."/>
            <person name="Halpern A.L."/>
            <person name="Halter G.M."/>
            <person name="Han M.V."/>
            <person name="Heger A."/>
            <person name="Hillier L."/>
            <person name="Hinrichs A.S."/>
            <person name="Holmes I."/>
            <person name="Hoskins R.A."/>
            <person name="Hubisz M.J."/>
            <person name="Hultmark D."/>
            <person name="Huntley M.A."/>
            <person name="Jaffe D.B."/>
            <person name="Jagadeeshan S."/>
            <person name="Jeck W.R."/>
            <person name="Johnson J."/>
            <person name="Jones C.D."/>
            <person name="Jordan W.C."/>
            <person name="Karpen G.H."/>
            <person name="Kataoka E."/>
            <person name="Keightley P.D."/>
            <person name="Kheradpour P."/>
            <person name="Kirkness E.F."/>
            <person name="Koerich L.B."/>
            <person name="Kristiansen K."/>
            <person name="Kudrna D."/>
            <person name="Kulathinal R.J."/>
            <person name="Kumar S."/>
            <person name="Kwok R."/>
            <person name="Lander E."/>
            <person name="Langley C.H."/>
            <person name="Lapoint R."/>
            <person name="Lazzaro B.P."/>
            <person name="Lee S.J."/>
            <person name="Levesque L."/>
            <person name="Li R."/>
            <person name="Lin C.F."/>
            <person name="Lin M.F."/>
            <person name="Lindblad-Toh K."/>
            <person name="Llopart A."/>
            <person name="Long M."/>
            <person name="Low L."/>
            <person name="Lozovsky E."/>
            <person name="Lu J."/>
            <person name="Luo M."/>
            <person name="Machado C.A."/>
            <person name="Makalowski W."/>
            <person name="Marzo M."/>
            <person name="Matsuda M."/>
            <person name="Matzkin L."/>
            <person name="McAllister B."/>
            <person name="McBride C.S."/>
            <person name="McKernan B."/>
            <person name="McKernan K."/>
            <person name="Mendez-Lago M."/>
            <person name="Minx P."/>
            <person name="Mollenhauer M.U."/>
            <person name="Montooth K."/>
            <person name="Mount S.M."/>
            <person name="Mu X."/>
            <person name="Myers E."/>
            <person name="Negre B."/>
            <person name="Newfeld S."/>
            <person name="Nielsen R."/>
            <person name="Noor M.A."/>
            <person name="O'Grady P."/>
            <person name="Pachter L."/>
            <person name="Papaceit M."/>
            <person name="Parisi M.J."/>
            <person name="Parisi M."/>
            <person name="Parts L."/>
            <person name="Pedersen J.S."/>
            <person name="Pesole G."/>
            <person name="Phillippy A.M."/>
            <person name="Ponting C.P."/>
            <person name="Pop M."/>
            <person name="Porcelli D."/>
            <person name="Powell J.R."/>
            <person name="Prohaska S."/>
            <person name="Pruitt K."/>
            <person name="Puig M."/>
            <person name="Quesneville H."/>
            <person name="Ram K.R."/>
            <person name="Rand D."/>
            <person name="Rasmussen M.D."/>
            <person name="Reed L.K."/>
            <person name="Reenan R."/>
            <person name="Reily A."/>
            <person name="Remington K.A."/>
            <person name="Rieger T.T."/>
            <person name="Ritchie M.G."/>
            <person name="Robin C."/>
            <person name="Rogers Y.H."/>
            <person name="Rohde C."/>
            <person name="Rozas J."/>
            <person name="Rubenfield M.J."/>
            <person name="Ruiz A."/>
            <person name="Russo S."/>
            <person name="Salzberg S.L."/>
            <person name="Sanchez-Gracia A."/>
            <person name="Saranga D.J."/>
            <person name="Sato H."/>
            <person name="Schaeffer S.W."/>
            <person name="Schatz M.C."/>
            <person name="Schlenke T."/>
            <person name="Schwartz R."/>
            <person name="Segarra C."/>
            <person name="Singh R.S."/>
            <person name="Sirot L."/>
            <person name="Sirota M."/>
            <person name="Sisneros N.B."/>
            <person name="Smith C.D."/>
            <person name="Smith T.F."/>
            <person name="Spieth J."/>
            <person name="Stage D.E."/>
            <person name="Stark A."/>
            <person name="Stephan W."/>
            <person name="Strausberg R.L."/>
            <person name="Strempel S."/>
            <person name="Sturgill D."/>
            <person name="Sutton G."/>
            <person name="Sutton G.G."/>
            <person name="Tao W."/>
            <person name="Teichmann S."/>
            <person name="Tobari Y.N."/>
            <person name="Tomimura Y."/>
            <person name="Tsolas J.M."/>
            <person name="Valente V.L."/>
            <person name="Venter E."/>
            <person name="Venter J.C."/>
            <person name="Vicario S."/>
            <person name="Vieira F.G."/>
            <person name="Vilella A.J."/>
            <person name="Villasante A."/>
            <person name="Walenz B."/>
            <person name="Wang J."/>
            <person name="Wasserman M."/>
            <person name="Watts T."/>
            <person name="Wilson D."/>
            <person name="Wilson R.K."/>
            <person name="Wing R.A."/>
            <person name="Wolfner M.F."/>
            <person name="Wong A."/>
            <person name="Wong G.K."/>
            <person name="Wu C.I."/>
            <person name="Wu G."/>
            <person name="Yamamoto D."/>
            <person name="Yang H.P."/>
            <person name="Yang S.P."/>
            <person name="Yorke J.A."/>
            <person name="Yoshida K."/>
            <person name="Zdobnov E."/>
            <person name="Zhang P."/>
            <person name="Zhang Y."/>
            <person name="Zimin A.V."/>
            <person name="Baldwin J."/>
            <person name="Abdouelleil A."/>
            <person name="Abdulkadir J."/>
            <person name="Abebe A."/>
            <person name="Abera B."/>
            <person name="Abreu J."/>
            <person name="Acer S.C."/>
            <person name="Aftuck L."/>
            <person name="Alexander A."/>
            <person name="An P."/>
            <person name="Anderson E."/>
            <person name="Anderson S."/>
            <person name="Arachi H."/>
            <person name="Azer M."/>
            <person name="Bachantsang P."/>
            <person name="Barry A."/>
            <person name="Bayul T."/>
            <person name="Berlin A."/>
            <person name="Bessette D."/>
            <person name="Bloom T."/>
            <person name="Blye J."/>
            <person name="Boguslavskiy L."/>
            <person name="Bonnet C."/>
            <person name="Boukhgalter B."/>
            <person name="Bourzgui I."/>
            <person name="Brown A."/>
            <person name="Cahill P."/>
            <person name="Channer S."/>
            <person name="Cheshatsang Y."/>
            <person name="Chuda L."/>
            <person name="Citroen M."/>
            <person name="Collymore A."/>
            <person name="Cooke P."/>
            <person name="Costello M."/>
            <person name="D'Aco K."/>
            <person name="Daza R."/>
            <person name="De Haan G."/>
            <person name="DeGray S."/>
            <person name="DeMaso C."/>
            <person name="Dhargay N."/>
            <person name="Dooley K."/>
            <person name="Dooley E."/>
            <person name="Doricent M."/>
            <person name="Dorje P."/>
            <person name="Dorjee K."/>
            <person name="Dupes A."/>
            <person name="Elong R."/>
            <person name="Falk J."/>
            <person name="Farina A."/>
            <person name="Faro S."/>
            <person name="Ferguson D."/>
            <person name="Fisher S."/>
            <person name="Foley C.D."/>
            <person name="Franke A."/>
            <person name="Friedrich D."/>
            <person name="Gadbois L."/>
            <person name="Gearin G."/>
            <person name="Gearin C.R."/>
            <person name="Giannoukos G."/>
            <person name="Goode T."/>
            <person name="Graham J."/>
            <person name="Grandbois E."/>
            <person name="Grewal S."/>
            <person name="Gyaltsen K."/>
            <person name="Hafez N."/>
            <person name="Hagos B."/>
            <person name="Hall J."/>
            <person name="Henson C."/>
            <person name="Hollinger A."/>
            <person name="Honan T."/>
            <person name="Huard M.D."/>
            <person name="Hughes L."/>
            <person name="Hurhula B."/>
            <person name="Husby M.E."/>
            <person name="Kamat A."/>
            <person name="Kanga B."/>
            <person name="Kashin S."/>
            <person name="Khazanovich D."/>
            <person name="Kisner P."/>
            <person name="Lance K."/>
            <person name="Lara M."/>
            <person name="Lee W."/>
            <person name="Lennon N."/>
            <person name="Letendre F."/>
            <person name="LeVine R."/>
            <person name="Lipovsky A."/>
            <person name="Liu X."/>
            <person name="Liu J."/>
            <person name="Liu S."/>
            <person name="Lokyitsang T."/>
            <person name="Lokyitsang Y."/>
            <person name="Lubonja R."/>
            <person name="Lui A."/>
            <person name="MacDonald P."/>
            <person name="Magnisalis V."/>
            <person name="Maru K."/>
            <person name="Matthews C."/>
            <person name="McCusker W."/>
            <person name="McDonough S."/>
            <person name="Mehta T."/>
            <person name="Meldrim J."/>
            <person name="Meneus L."/>
            <person name="Mihai O."/>
            <person name="Mihalev A."/>
            <person name="Mihova T."/>
            <person name="Mittelman R."/>
            <person name="Mlenga V."/>
            <person name="Montmayeur A."/>
            <person name="Mulrain L."/>
            <person name="Navidi A."/>
            <person name="Naylor J."/>
            <person name="Negash T."/>
            <person name="Nguyen T."/>
            <person name="Nguyen N."/>
            <person name="Nicol R."/>
            <person name="Norbu C."/>
            <person name="Norbu N."/>
            <person name="Novod N."/>
            <person name="O'Neill B."/>
            <person name="Osman S."/>
            <person name="Markiewicz E."/>
            <person name="Oyono O.L."/>
            <person name="Patti C."/>
            <person name="Phunkhang P."/>
            <person name="Pierre F."/>
            <person name="Priest M."/>
            <person name="Raghuraman S."/>
            <person name="Rege F."/>
            <person name="Reyes R."/>
            <person name="Rise C."/>
            <person name="Rogov P."/>
            <person name="Ross K."/>
            <person name="Ryan E."/>
            <person name="Settipalli S."/>
            <person name="Shea T."/>
            <person name="Sherpa N."/>
            <person name="Shi L."/>
            <person name="Shih D."/>
            <person name="Sparrow T."/>
            <person name="Spaulding J."/>
            <person name="Stalker J."/>
            <person name="Stange-Thomann N."/>
            <person name="Stavropoulos S."/>
            <person name="Stone C."/>
            <person name="Strader C."/>
            <person name="Tesfaye S."/>
            <person name="Thomson T."/>
            <person name="Thoulutsang Y."/>
            <person name="Thoulutsang D."/>
            <person name="Topham K."/>
            <person name="Topping I."/>
            <person name="Tsamla T."/>
            <person name="Vassiliev H."/>
            <person name="Vo A."/>
            <person name="Wangchuk T."/>
            <person name="Wangdi T."/>
            <person name="Weiand M."/>
            <person name="Wilkinson J."/>
            <person name="Wilson A."/>
            <person name="Yadav S."/>
            <person name="Young G."/>
            <person name="Yu Q."/>
            <person name="Zembek L."/>
            <person name="Zhong D."/>
            <person name="Zimmer A."/>
            <person name="Zwirko Z."/>
            <person name="Jaffe D.B."/>
            <person name="Alvarez P."/>
            <person name="Brockman W."/>
            <person name="Butler J."/>
            <person name="Chin C."/>
            <person name="Gnerre S."/>
            <person name="Grabherr M."/>
            <person name="Kleber M."/>
            <person name="Mauceli E."/>
            <person name="MacCallum I."/>
        </authorList>
    </citation>
    <scope>NUCLEOTIDE SEQUENCE [LARGE SCALE GENOMIC DNA]</scope>
    <source>
        <strain evidence="3">Tucson 14024-0371.13</strain>
    </source>
</reference>
<feature type="compositionally biased region" description="Basic residues" evidence="1">
    <location>
        <begin position="107"/>
        <end position="117"/>
    </location>
</feature>
<feature type="compositionally biased region" description="Low complexity" evidence="1">
    <location>
        <begin position="273"/>
        <end position="284"/>
    </location>
</feature>
<feature type="compositionally biased region" description="Basic and acidic residues" evidence="1">
    <location>
        <begin position="593"/>
        <end position="609"/>
    </location>
</feature>
<evidence type="ECO:0000313" key="3">
    <source>
        <dbReference type="Proteomes" id="UP000007801"/>
    </source>
</evidence>
<feature type="compositionally biased region" description="Basic and acidic residues" evidence="1">
    <location>
        <begin position="2254"/>
        <end position="2263"/>
    </location>
</feature>
<feature type="compositionally biased region" description="Basic and acidic residues" evidence="1">
    <location>
        <begin position="1105"/>
        <end position="1127"/>
    </location>
</feature>
<dbReference type="InParanoid" id="B3MEH0"/>
<feature type="compositionally biased region" description="Basic and acidic residues" evidence="1">
    <location>
        <begin position="1915"/>
        <end position="1939"/>
    </location>
</feature>
<feature type="compositionally biased region" description="Basic residues" evidence="1">
    <location>
        <begin position="495"/>
        <end position="509"/>
    </location>
</feature>
<feature type="compositionally biased region" description="Basic and acidic residues" evidence="1">
    <location>
        <begin position="2322"/>
        <end position="2335"/>
    </location>
</feature>
<feature type="compositionally biased region" description="Polar residues" evidence="1">
    <location>
        <begin position="1546"/>
        <end position="1565"/>
    </location>
</feature>
<feature type="compositionally biased region" description="Acidic residues" evidence="1">
    <location>
        <begin position="583"/>
        <end position="592"/>
    </location>
</feature>
<feature type="compositionally biased region" description="Low complexity" evidence="1">
    <location>
        <begin position="3071"/>
        <end position="3100"/>
    </location>
</feature>
<feature type="compositionally biased region" description="Low complexity" evidence="1">
    <location>
        <begin position="2071"/>
        <end position="2081"/>
    </location>
</feature>
<dbReference type="Proteomes" id="UP000007801">
    <property type="component" value="Unassembled WGS sequence"/>
</dbReference>
<feature type="region of interest" description="Disordered" evidence="1">
    <location>
        <begin position="342"/>
        <end position="404"/>
    </location>
</feature>
<feature type="region of interest" description="Disordered" evidence="1">
    <location>
        <begin position="3068"/>
        <end position="3229"/>
    </location>
</feature>
<feature type="compositionally biased region" description="Basic and acidic residues" evidence="1">
    <location>
        <begin position="1620"/>
        <end position="1632"/>
    </location>
</feature>
<feature type="compositionally biased region" description="Basic residues" evidence="1">
    <location>
        <begin position="1597"/>
        <end position="1619"/>
    </location>
</feature>
<feature type="compositionally biased region" description="Basic and acidic residues" evidence="1">
    <location>
        <begin position="1236"/>
        <end position="1272"/>
    </location>
</feature>
<feature type="compositionally biased region" description="Low complexity" evidence="1">
    <location>
        <begin position="89"/>
        <end position="102"/>
    </location>
</feature>
<dbReference type="GO" id="GO:0031507">
    <property type="term" value="P:heterochromatin formation"/>
    <property type="evidence" value="ECO:0007669"/>
    <property type="project" value="EnsemblMetazoa"/>
</dbReference>
<feature type="compositionally biased region" description="Basic and acidic residues" evidence="1">
    <location>
        <begin position="997"/>
        <end position="1015"/>
    </location>
</feature>
<feature type="compositionally biased region" description="Basic and acidic residues" evidence="1">
    <location>
        <begin position="429"/>
        <end position="439"/>
    </location>
</feature>
<feature type="compositionally biased region" description="Low complexity" evidence="1">
    <location>
        <begin position="3027"/>
        <end position="3037"/>
    </location>
</feature>
<feature type="compositionally biased region" description="Polar residues" evidence="1">
    <location>
        <begin position="2096"/>
        <end position="2111"/>
    </location>
</feature>
<evidence type="ECO:0000256" key="1">
    <source>
        <dbReference type="SAM" id="MobiDB-lite"/>
    </source>
</evidence>
<dbReference type="GeneID" id="6496364"/>
<feature type="compositionally biased region" description="Acidic residues" evidence="1">
    <location>
        <begin position="244"/>
        <end position="271"/>
    </location>
</feature>
<dbReference type="KEGG" id="dan:6496364"/>
<dbReference type="GO" id="GO:0007076">
    <property type="term" value="P:mitotic chromosome condensation"/>
    <property type="evidence" value="ECO:0007669"/>
    <property type="project" value="EnsemblMetazoa"/>
</dbReference>
<feature type="compositionally biased region" description="Polar residues" evidence="1">
    <location>
        <begin position="2525"/>
        <end position="2536"/>
    </location>
</feature>
<feature type="compositionally biased region" description="Low complexity" evidence="1">
    <location>
        <begin position="1759"/>
        <end position="1773"/>
    </location>
</feature>
<feature type="compositionally biased region" description="Basic and acidic residues" evidence="1">
    <location>
        <begin position="1209"/>
        <end position="1223"/>
    </location>
</feature>
<feature type="region of interest" description="Disordered" evidence="1">
    <location>
        <begin position="2469"/>
        <end position="2618"/>
    </location>
</feature>
<feature type="compositionally biased region" description="Basic and acidic residues" evidence="1">
    <location>
        <begin position="1400"/>
        <end position="1420"/>
    </location>
</feature>
<feature type="compositionally biased region" description="Polar residues" evidence="1">
    <location>
        <begin position="2795"/>
        <end position="2806"/>
    </location>
</feature>
<feature type="compositionally biased region" description="Basic and acidic residues" evidence="1">
    <location>
        <begin position="1884"/>
        <end position="1908"/>
    </location>
</feature>
<feature type="compositionally biased region" description="Basic residues" evidence="1">
    <location>
        <begin position="530"/>
        <end position="540"/>
    </location>
</feature>
<feature type="compositionally biased region" description="Polar residues" evidence="1">
    <location>
        <begin position="611"/>
        <end position="622"/>
    </location>
</feature>
<proteinExistence type="predicted"/>
<feature type="compositionally biased region" description="Pro residues" evidence="1">
    <location>
        <begin position="2570"/>
        <end position="2580"/>
    </location>
</feature>
<feature type="compositionally biased region" description="Polar residues" evidence="1">
    <location>
        <begin position="696"/>
        <end position="705"/>
    </location>
</feature>
<feature type="region of interest" description="Disordered" evidence="1">
    <location>
        <begin position="429"/>
        <end position="720"/>
    </location>
</feature>
<feature type="compositionally biased region" description="Basic and acidic residues" evidence="1">
    <location>
        <begin position="375"/>
        <end position="386"/>
    </location>
</feature>
<feature type="region of interest" description="Disordered" evidence="1">
    <location>
        <begin position="804"/>
        <end position="1939"/>
    </location>
</feature>
<feature type="compositionally biased region" description="Low complexity" evidence="1">
    <location>
        <begin position="3167"/>
        <end position="3180"/>
    </location>
</feature>
<dbReference type="eggNOG" id="KOG1181">
    <property type="taxonomic scope" value="Eukaryota"/>
</dbReference>
<feature type="compositionally biased region" description="Polar residues" evidence="1">
    <location>
        <begin position="1856"/>
        <end position="1865"/>
    </location>
</feature>
<dbReference type="PhylomeDB" id="B3MEH0"/>
<feature type="compositionally biased region" description="Basic and acidic residues" evidence="1">
    <location>
        <begin position="2146"/>
        <end position="2157"/>
    </location>
</feature>
<feature type="region of interest" description="Disordered" evidence="1">
    <location>
        <begin position="2876"/>
        <end position="2911"/>
    </location>
</feature>
<feature type="compositionally biased region" description="Polar residues" evidence="1">
    <location>
        <begin position="456"/>
        <end position="477"/>
    </location>
</feature>
<feature type="region of interest" description="Disordered" evidence="1">
    <location>
        <begin position="3021"/>
        <end position="3051"/>
    </location>
</feature>
<dbReference type="STRING" id="7217.B3MEH0"/>
<feature type="region of interest" description="Disordered" evidence="1">
    <location>
        <begin position="74"/>
        <end position="307"/>
    </location>
</feature>
<feature type="compositionally biased region" description="Polar residues" evidence="1">
    <location>
        <begin position="1668"/>
        <end position="1678"/>
    </location>
</feature>
<feature type="compositionally biased region" description="Low complexity" evidence="1">
    <location>
        <begin position="3121"/>
        <end position="3135"/>
    </location>
</feature>
<feature type="compositionally biased region" description="Basic residues" evidence="1">
    <location>
        <begin position="440"/>
        <end position="449"/>
    </location>
</feature>
<feature type="compositionally biased region" description="Basic and acidic residues" evidence="1">
    <location>
        <begin position="2057"/>
        <end position="2066"/>
    </location>
</feature>
<gene>
    <name evidence="2" type="primary">Dana\GF13525</name>
    <name evidence="2" type="synonym">dana_GLEANR_13538</name>
    <name evidence="2" type="ORF">GF13525</name>
</gene>
<feature type="compositionally biased region" description="Basic and acidic residues" evidence="1">
    <location>
        <begin position="2115"/>
        <end position="2125"/>
    </location>
</feature>
<dbReference type="HOGENOM" id="CLU_225343_0_0_1"/>
<feature type="compositionally biased region" description="Basic and acidic residues" evidence="1">
    <location>
        <begin position="1683"/>
        <end position="1712"/>
    </location>
</feature>
<feature type="compositionally biased region" description="Low complexity" evidence="1">
    <location>
        <begin position="2879"/>
        <end position="2910"/>
    </location>
</feature>
<feature type="compositionally biased region" description="Low complexity" evidence="1">
    <location>
        <begin position="2556"/>
        <end position="2569"/>
    </location>
</feature>
<feature type="compositionally biased region" description="Polar residues" evidence="1">
    <location>
        <begin position="2041"/>
        <end position="2055"/>
    </location>
</feature>
<protein>
    <submittedName>
        <fullName evidence="2">Uncharacterized protein, isoform A</fullName>
    </submittedName>
</protein>
<feature type="compositionally biased region" description="Polar residues" evidence="1">
    <location>
        <begin position="641"/>
        <end position="651"/>
    </location>
</feature>
<organism evidence="2 3">
    <name type="scientific">Drosophila ananassae</name>
    <name type="common">Fruit fly</name>
    <dbReference type="NCBI Taxonomy" id="7217"/>
    <lineage>
        <taxon>Eukaryota</taxon>
        <taxon>Metazoa</taxon>
        <taxon>Ecdysozoa</taxon>
        <taxon>Arthropoda</taxon>
        <taxon>Hexapoda</taxon>
        <taxon>Insecta</taxon>
        <taxon>Pterygota</taxon>
        <taxon>Neoptera</taxon>
        <taxon>Endopterygota</taxon>
        <taxon>Diptera</taxon>
        <taxon>Brachycera</taxon>
        <taxon>Muscomorpha</taxon>
        <taxon>Ephydroidea</taxon>
        <taxon>Drosophilidae</taxon>
        <taxon>Drosophila</taxon>
        <taxon>Sophophora</taxon>
    </lineage>
</organism>
<feature type="region of interest" description="Disordered" evidence="1">
    <location>
        <begin position="24"/>
        <end position="53"/>
    </location>
</feature>
<feature type="region of interest" description="Disordered" evidence="1">
    <location>
        <begin position="1954"/>
        <end position="2271"/>
    </location>
</feature>
<feature type="compositionally biased region" description="Low complexity" evidence="1">
    <location>
        <begin position="26"/>
        <end position="39"/>
    </location>
</feature>
<dbReference type="GO" id="GO:0000792">
    <property type="term" value="C:heterochromatin"/>
    <property type="evidence" value="ECO:0007669"/>
    <property type="project" value="EnsemblMetazoa"/>
</dbReference>
<dbReference type="GO" id="GO:0000793">
    <property type="term" value="C:condensed chromosome"/>
    <property type="evidence" value="ECO:0007669"/>
    <property type="project" value="EnsemblMetazoa"/>
</dbReference>
<feature type="compositionally biased region" description="Low complexity" evidence="1">
    <location>
        <begin position="163"/>
        <end position="201"/>
    </location>
</feature>
<feature type="compositionally biased region" description="Acidic residues" evidence="1">
    <location>
        <begin position="628"/>
        <end position="640"/>
    </location>
</feature>
<accession>B3MEH0</accession>
<evidence type="ECO:0000313" key="2">
    <source>
        <dbReference type="EMBL" id="EDV37590.1"/>
    </source>
</evidence>